<organism evidence="1">
    <name type="scientific">Arundo donax</name>
    <name type="common">Giant reed</name>
    <name type="synonym">Donax arundinaceus</name>
    <dbReference type="NCBI Taxonomy" id="35708"/>
    <lineage>
        <taxon>Eukaryota</taxon>
        <taxon>Viridiplantae</taxon>
        <taxon>Streptophyta</taxon>
        <taxon>Embryophyta</taxon>
        <taxon>Tracheophyta</taxon>
        <taxon>Spermatophyta</taxon>
        <taxon>Magnoliopsida</taxon>
        <taxon>Liliopsida</taxon>
        <taxon>Poales</taxon>
        <taxon>Poaceae</taxon>
        <taxon>PACMAD clade</taxon>
        <taxon>Arundinoideae</taxon>
        <taxon>Arundineae</taxon>
        <taxon>Arundo</taxon>
    </lineage>
</organism>
<reference evidence="1" key="2">
    <citation type="journal article" date="2015" name="Data Brief">
        <title>Shoot transcriptome of the giant reed, Arundo donax.</title>
        <authorList>
            <person name="Barrero R.A."/>
            <person name="Guerrero F.D."/>
            <person name="Moolhuijzen P."/>
            <person name="Goolsby J.A."/>
            <person name="Tidwell J."/>
            <person name="Bellgard S.E."/>
            <person name="Bellgard M.I."/>
        </authorList>
    </citation>
    <scope>NUCLEOTIDE SEQUENCE</scope>
    <source>
        <tissue evidence="1">Shoot tissue taken approximately 20 cm above the soil surface</tissue>
    </source>
</reference>
<dbReference type="AlphaFoldDB" id="A0A0A9AT30"/>
<dbReference type="EMBL" id="GBRH01247653">
    <property type="protein sequence ID" value="JAD50242.1"/>
    <property type="molecule type" value="Transcribed_RNA"/>
</dbReference>
<sequence>MNDLILSLGPSSSQQKLKY</sequence>
<proteinExistence type="predicted"/>
<name>A0A0A9AT30_ARUDO</name>
<evidence type="ECO:0000313" key="1">
    <source>
        <dbReference type="EMBL" id="JAD50242.1"/>
    </source>
</evidence>
<accession>A0A0A9AT30</accession>
<protein>
    <submittedName>
        <fullName evidence="1">Uncharacterized protein</fullName>
    </submittedName>
</protein>
<reference evidence="1" key="1">
    <citation type="submission" date="2014-09" db="EMBL/GenBank/DDBJ databases">
        <authorList>
            <person name="Magalhaes I.L.F."/>
            <person name="Oliveira U."/>
            <person name="Santos F.R."/>
            <person name="Vidigal T.H.D.A."/>
            <person name="Brescovit A.D."/>
            <person name="Santos A.J."/>
        </authorList>
    </citation>
    <scope>NUCLEOTIDE SEQUENCE</scope>
    <source>
        <tissue evidence="1">Shoot tissue taken approximately 20 cm above the soil surface</tissue>
    </source>
</reference>